<proteinExistence type="predicted"/>
<feature type="region of interest" description="Disordered" evidence="1">
    <location>
        <begin position="1"/>
        <end position="32"/>
    </location>
</feature>
<dbReference type="Proteomes" id="UP000184212">
    <property type="component" value="Unassembled WGS sequence"/>
</dbReference>
<evidence type="ECO:0000313" key="2">
    <source>
        <dbReference type="EMBL" id="SHG64538.1"/>
    </source>
</evidence>
<dbReference type="STRING" id="947013.SAMN04488109_1217"/>
<accession>A0A1M5LHR1</accession>
<evidence type="ECO:0000313" key="3">
    <source>
        <dbReference type="Proteomes" id="UP000184212"/>
    </source>
</evidence>
<gene>
    <name evidence="2" type="ORF">SAMN04488109_1217</name>
</gene>
<keyword evidence="3" id="KW-1185">Reference proteome</keyword>
<evidence type="ECO:0000256" key="1">
    <source>
        <dbReference type="SAM" id="MobiDB-lite"/>
    </source>
</evidence>
<protein>
    <submittedName>
        <fullName evidence="2">Uncharacterized protein</fullName>
    </submittedName>
</protein>
<dbReference type="EMBL" id="FQWQ01000001">
    <property type="protein sequence ID" value="SHG64538.1"/>
    <property type="molecule type" value="Genomic_DNA"/>
</dbReference>
<name>A0A1M5LHR1_9BACT</name>
<dbReference type="AlphaFoldDB" id="A0A1M5LHR1"/>
<sequence>MMGGTPKGRLLVGHQQPGWESSDGNGYDRGAGHKQELIKGDWWWGDHPIHGGCTPSGVVGEEHQQRRQDVAGLINDGGTPKGGCWWDTNNRGGNHRNGMGLIVERGINRNSSMGIGGGANHPIHGGCTPNGVVGEEHQQRRGRYSANVCGCLWRGLNRLSQK</sequence>
<reference evidence="2 3" key="1">
    <citation type="submission" date="2016-11" db="EMBL/GenBank/DDBJ databases">
        <authorList>
            <person name="Jaros S."/>
            <person name="Januszkiewicz K."/>
            <person name="Wedrychowicz H."/>
        </authorList>
    </citation>
    <scope>NUCLEOTIDE SEQUENCE [LARGE SCALE GENOMIC DNA]</scope>
    <source>
        <strain evidence="2 3">DSM 24574</strain>
    </source>
</reference>
<organism evidence="2 3">
    <name type="scientific">Chryseolinea serpens</name>
    <dbReference type="NCBI Taxonomy" id="947013"/>
    <lineage>
        <taxon>Bacteria</taxon>
        <taxon>Pseudomonadati</taxon>
        <taxon>Bacteroidota</taxon>
        <taxon>Cytophagia</taxon>
        <taxon>Cytophagales</taxon>
        <taxon>Fulvivirgaceae</taxon>
        <taxon>Chryseolinea</taxon>
    </lineage>
</organism>